<dbReference type="PANTHER" id="PTHR43820:SF2">
    <property type="entry name" value="ABC TRANSPORTER ATP-BINDING PROTEIN"/>
    <property type="match status" value="1"/>
</dbReference>
<feature type="domain" description="ABC transporter" evidence="6">
    <location>
        <begin position="2"/>
        <end position="233"/>
    </location>
</feature>
<sequence>MLSVSNLEAGYGDVQVLFGVSLQVANGEVVTLLGRNGMGKTTTIKSIFGLLKPAAGAIAVDGVALAGSPPFKIAQSGLGLVPEGRQIFPNLDVEENLVATAANRAKREQAWTLERVYEFFPRLKERRRNMGNQLSGGEQQMLAIGRALMTNPKLLVLDEATEGLAPVIRAEIWGCLSRLKQDGQSILVIDKNVDALVKLADRHLILEKGRIVWEGTSGDFLASPDLKDRYLHV</sequence>
<keyword evidence="8" id="KW-1185">Reference proteome</keyword>
<dbReference type="InterPro" id="IPR027417">
    <property type="entry name" value="P-loop_NTPase"/>
</dbReference>
<dbReference type="InterPro" id="IPR003439">
    <property type="entry name" value="ABC_transporter-like_ATP-bd"/>
</dbReference>
<evidence type="ECO:0000256" key="4">
    <source>
        <dbReference type="ARBA" id="ARBA00022840"/>
    </source>
</evidence>
<evidence type="ECO:0000256" key="5">
    <source>
        <dbReference type="ARBA" id="ARBA00022970"/>
    </source>
</evidence>
<dbReference type="InterPro" id="IPR003593">
    <property type="entry name" value="AAA+_ATPase"/>
</dbReference>
<evidence type="ECO:0000256" key="1">
    <source>
        <dbReference type="ARBA" id="ARBA00005417"/>
    </source>
</evidence>
<dbReference type="GO" id="GO:0015658">
    <property type="term" value="F:branched-chain amino acid transmembrane transporter activity"/>
    <property type="evidence" value="ECO:0007669"/>
    <property type="project" value="TreeGrafter"/>
</dbReference>
<dbReference type="GO" id="GO:0005524">
    <property type="term" value="F:ATP binding"/>
    <property type="evidence" value="ECO:0007669"/>
    <property type="project" value="UniProtKB-KW"/>
</dbReference>
<organism evidence="7 8">
    <name type="scientific">Phreatobacter cathodiphilus</name>
    <dbReference type="NCBI Taxonomy" id="1868589"/>
    <lineage>
        <taxon>Bacteria</taxon>
        <taxon>Pseudomonadati</taxon>
        <taxon>Pseudomonadota</taxon>
        <taxon>Alphaproteobacteria</taxon>
        <taxon>Hyphomicrobiales</taxon>
        <taxon>Phreatobacteraceae</taxon>
        <taxon>Phreatobacter</taxon>
    </lineage>
</organism>
<dbReference type="AlphaFoldDB" id="A0A2S0N711"/>
<dbReference type="RefSeq" id="WP_106747279.1">
    <property type="nucleotide sequence ID" value="NZ_CP027668.1"/>
</dbReference>
<dbReference type="KEGG" id="phr:C6569_02085"/>
<comment type="similarity">
    <text evidence="1">Belongs to the ABC transporter superfamily.</text>
</comment>
<dbReference type="EMBL" id="CP027668">
    <property type="protein sequence ID" value="AVO43949.1"/>
    <property type="molecule type" value="Genomic_DNA"/>
</dbReference>
<dbReference type="GO" id="GO:0016887">
    <property type="term" value="F:ATP hydrolysis activity"/>
    <property type="evidence" value="ECO:0007669"/>
    <property type="project" value="InterPro"/>
</dbReference>
<accession>A0A2S0N711</accession>
<protein>
    <submittedName>
        <fullName evidence="7">ABC transporter ATP-binding protein</fullName>
    </submittedName>
</protein>
<evidence type="ECO:0000313" key="7">
    <source>
        <dbReference type="EMBL" id="AVO43949.1"/>
    </source>
</evidence>
<dbReference type="SUPFAM" id="SSF52540">
    <property type="entry name" value="P-loop containing nucleoside triphosphate hydrolases"/>
    <property type="match status" value="1"/>
</dbReference>
<evidence type="ECO:0000259" key="6">
    <source>
        <dbReference type="PROSITE" id="PS50893"/>
    </source>
</evidence>
<dbReference type="GO" id="GO:0015807">
    <property type="term" value="P:L-amino acid transport"/>
    <property type="evidence" value="ECO:0007669"/>
    <property type="project" value="TreeGrafter"/>
</dbReference>
<keyword evidence="2" id="KW-0813">Transport</keyword>
<dbReference type="Proteomes" id="UP000237889">
    <property type="component" value="Chromosome"/>
</dbReference>
<dbReference type="CDD" id="cd03224">
    <property type="entry name" value="ABC_TM1139_LivF_branched"/>
    <property type="match status" value="1"/>
</dbReference>
<dbReference type="PROSITE" id="PS00211">
    <property type="entry name" value="ABC_TRANSPORTER_1"/>
    <property type="match status" value="1"/>
</dbReference>
<gene>
    <name evidence="7" type="ORF">C6569_02085</name>
</gene>
<dbReference type="InterPro" id="IPR052156">
    <property type="entry name" value="BCAA_Transport_ATP-bd_LivF"/>
</dbReference>
<evidence type="ECO:0000256" key="3">
    <source>
        <dbReference type="ARBA" id="ARBA00022741"/>
    </source>
</evidence>
<name>A0A2S0N711_9HYPH</name>
<evidence type="ECO:0000313" key="8">
    <source>
        <dbReference type="Proteomes" id="UP000237889"/>
    </source>
</evidence>
<dbReference type="PANTHER" id="PTHR43820">
    <property type="entry name" value="HIGH-AFFINITY BRANCHED-CHAIN AMINO ACID TRANSPORT ATP-BINDING PROTEIN LIVF"/>
    <property type="match status" value="1"/>
</dbReference>
<dbReference type="OrthoDB" id="9806149at2"/>
<reference evidence="7 8" key="1">
    <citation type="submission" date="2018-03" db="EMBL/GenBank/DDBJ databases">
        <title>Genome sequencing of Phreatobacter sp.</title>
        <authorList>
            <person name="Kim S.-J."/>
            <person name="Heo J."/>
            <person name="Kwon S.-W."/>
        </authorList>
    </citation>
    <scope>NUCLEOTIDE SEQUENCE [LARGE SCALE GENOMIC DNA]</scope>
    <source>
        <strain evidence="7 8">S-12</strain>
    </source>
</reference>
<keyword evidence="3" id="KW-0547">Nucleotide-binding</keyword>
<dbReference type="Gene3D" id="3.40.50.300">
    <property type="entry name" value="P-loop containing nucleotide triphosphate hydrolases"/>
    <property type="match status" value="1"/>
</dbReference>
<dbReference type="InterPro" id="IPR017871">
    <property type="entry name" value="ABC_transporter-like_CS"/>
</dbReference>
<dbReference type="PROSITE" id="PS50893">
    <property type="entry name" value="ABC_TRANSPORTER_2"/>
    <property type="match status" value="1"/>
</dbReference>
<dbReference type="Pfam" id="PF00005">
    <property type="entry name" value="ABC_tran"/>
    <property type="match status" value="1"/>
</dbReference>
<keyword evidence="5" id="KW-0029">Amino-acid transport</keyword>
<evidence type="ECO:0000256" key="2">
    <source>
        <dbReference type="ARBA" id="ARBA00022448"/>
    </source>
</evidence>
<keyword evidence="4 7" id="KW-0067">ATP-binding</keyword>
<proteinExistence type="inferred from homology"/>
<dbReference type="SMART" id="SM00382">
    <property type="entry name" value="AAA"/>
    <property type="match status" value="1"/>
</dbReference>